<dbReference type="SUPFAM" id="SSF47336">
    <property type="entry name" value="ACP-like"/>
    <property type="match status" value="1"/>
</dbReference>
<dbReference type="EMBL" id="JBCGDC010000033">
    <property type="protein sequence ID" value="MFB6394245.1"/>
    <property type="molecule type" value="Genomic_DNA"/>
</dbReference>
<keyword evidence="3" id="KW-1185">Reference proteome</keyword>
<dbReference type="InterPro" id="IPR009081">
    <property type="entry name" value="PP-bd_ACP"/>
</dbReference>
<evidence type="ECO:0000259" key="1">
    <source>
        <dbReference type="PROSITE" id="PS50075"/>
    </source>
</evidence>
<protein>
    <submittedName>
        <fullName evidence="2">Acyl carrier protein</fullName>
    </submittedName>
</protein>
<accession>A0ABV5CQP4</accession>
<proteinExistence type="predicted"/>
<gene>
    <name evidence="2" type="ORF">AAFH96_14160</name>
</gene>
<feature type="domain" description="Carrier" evidence="1">
    <location>
        <begin position="4"/>
        <end position="84"/>
    </location>
</feature>
<evidence type="ECO:0000313" key="2">
    <source>
        <dbReference type="EMBL" id="MFB6394245.1"/>
    </source>
</evidence>
<dbReference type="Proteomes" id="UP001582793">
    <property type="component" value="Unassembled WGS sequence"/>
</dbReference>
<evidence type="ECO:0000313" key="3">
    <source>
        <dbReference type="Proteomes" id="UP001582793"/>
    </source>
</evidence>
<dbReference type="Pfam" id="PF00550">
    <property type="entry name" value="PP-binding"/>
    <property type="match status" value="1"/>
</dbReference>
<dbReference type="Gene3D" id="1.10.1200.10">
    <property type="entry name" value="ACP-like"/>
    <property type="match status" value="1"/>
</dbReference>
<reference evidence="2 3" key="1">
    <citation type="submission" date="2024-04" db="EMBL/GenBank/DDBJ databases">
        <title>Polymorphospora sp. isolated from Baiyangdian Lake in Xiong'an New Area.</title>
        <authorList>
            <person name="Zhang X."/>
            <person name="Liu J."/>
        </authorList>
    </citation>
    <scope>NUCLEOTIDE SEQUENCE [LARGE SCALE GENOMIC DNA]</scope>
    <source>
        <strain evidence="2 3">2-325</strain>
    </source>
</reference>
<organism evidence="2 3">
    <name type="scientific">Polymorphospora lycopeni</name>
    <dbReference type="NCBI Taxonomy" id="3140240"/>
    <lineage>
        <taxon>Bacteria</taxon>
        <taxon>Bacillati</taxon>
        <taxon>Actinomycetota</taxon>
        <taxon>Actinomycetes</taxon>
        <taxon>Micromonosporales</taxon>
        <taxon>Micromonosporaceae</taxon>
        <taxon>Polymorphospora</taxon>
    </lineage>
</organism>
<dbReference type="InterPro" id="IPR036736">
    <property type="entry name" value="ACP-like_sf"/>
</dbReference>
<dbReference type="PROSITE" id="PS50075">
    <property type="entry name" value="CARRIER"/>
    <property type="match status" value="1"/>
</dbReference>
<sequence length="94" mass="10500">MTDRDVTEQIHQVIEDELRWPIPEEGLTDATRIGADGLDLDSVMLIELAVRLEQRFGFTIPDHEMFELAERSIGEVAGYVTARLATNSVANQAT</sequence>
<dbReference type="RefSeq" id="WP_375734460.1">
    <property type="nucleotide sequence ID" value="NZ_JBCGDC010000033.1"/>
</dbReference>
<comment type="caution">
    <text evidence="2">The sequence shown here is derived from an EMBL/GenBank/DDBJ whole genome shotgun (WGS) entry which is preliminary data.</text>
</comment>
<name>A0ABV5CQP4_9ACTN</name>